<sequence length="180" mass="20628">MKLVGNEIYLRFLKERDAGAKLDLNVRNRSFFEPYLGTRTEDFYTMEYQRSSLEAGLASKEKDEGYFLGVFLNESDELIGIVSLTEVVRGSLQSCWLGYYLDQAQNGRGYTTEAVRLVIDYAFQILKLHRIEAGVMPHNSASIRVIEKIGFEREGLSRKNVLINGKWQDHLHFAIINPAD</sequence>
<name>A0ABW4JCI4_9BACL</name>
<evidence type="ECO:0000256" key="3">
    <source>
        <dbReference type="ARBA" id="ARBA00038502"/>
    </source>
</evidence>
<dbReference type="PANTHER" id="PTHR43792:SF8">
    <property type="entry name" value="[RIBOSOMAL PROTEIN US5]-ALANINE N-ACETYLTRANSFERASE"/>
    <property type="match status" value="1"/>
</dbReference>
<keyword evidence="2 5" id="KW-0012">Acyltransferase</keyword>
<dbReference type="GO" id="GO:0016746">
    <property type="term" value="F:acyltransferase activity"/>
    <property type="evidence" value="ECO:0007669"/>
    <property type="project" value="UniProtKB-KW"/>
</dbReference>
<keyword evidence="1 5" id="KW-0808">Transferase</keyword>
<dbReference type="InterPro" id="IPR051531">
    <property type="entry name" value="N-acetyltransferase"/>
</dbReference>
<keyword evidence="6" id="KW-1185">Reference proteome</keyword>
<dbReference type="InterPro" id="IPR000182">
    <property type="entry name" value="GNAT_dom"/>
</dbReference>
<organism evidence="5 6">
    <name type="scientific">Alicyclobacillus fodiniaquatilis</name>
    <dbReference type="NCBI Taxonomy" id="1661150"/>
    <lineage>
        <taxon>Bacteria</taxon>
        <taxon>Bacillati</taxon>
        <taxon>Bacillota</taxon>
        <taxon>Bacilli</taxon>
        <taxon>Bacillales</taxon>
        <taxon>Alicyclobacillaceae</taxon>
        <taxon>Alicyclobacillus</taxon>
    </lineage>
</organism>
<evidence type="ECO:0000313" key="6">
    <source>
        <dbReference type="Proteomes" id="UP001597079"/>
    </source>
</evidence>
<dbReference type="SUPFAM" id="SSF55729">
    <property type="entry name" value="Acyl-CoA N-acyltransferases (Nat)"/>
    <property type="match status" value="1"/>
</dbReference>
<dbReference type="EMBL" id="JBHUCX010000014">
    <property type="protein sequence ID" value="MFD1674056.1"/>
    <property type="molecule type" value="Genomic_DNA"/>
</dbReference>
<dbReference type="PROSITE" id="PS51186">
    <property type="entry name" value="GNAT"/>
    <property type="match status" value="1"/>
</dbReference>
<gene>
    <name evidence="5" type="ORF">ACFSB2_04940</name>
</gene>
<dbReference type="Gene3D" id="3.40.630.30">
    <property type="match status" value="1"/>
</dbReference>
<comment type="caution">
    <text evidence="5">The sequence shown here is derived from an EMBL/GenBank/DDBJ whole genome shotgun (WGS) entry which is preliminary data.</text>
</comment>
<reference evidence="6" key="1">
    <citation type="journal article" date="2019" name="Int. J. Syst. Evol. Microbiol.">
        <title>The Global Catalogue of Microorganisms (GCM) 10K type strain sequencing project: providing services to taxonomists for standard genome sequencing and annotation.</title>
        <authorList>
            <consortium name="The Broad Institute Genomics Platform"/>
            <consortium name="The Broad Institute Genome Sequencing Center for Infectious Disease"/>
            <person name="Wu L."/>
            <person name="Ma J."/>
        </authorList>
    </citation>
    <scope>NUCLEOTIDE SEQUENCE [LARGE SCALE GENOMIC DNA]</scope>
    <source>
        <strain evidence="6">CGMCC 1.12286</strain>
    </source>
</reference>
<evidence type="ECO:0000256" key="1">
    <source>
        <dbReference type="ARBA" id="ARBA00022679"/>
    </source>
</evidence>
<protein>
    <submittedName>
        <fullName evidence="5">GNAT family N-acetyltransferase</fullName>
        <ecNumber evidence="5">2.3.-.-</ecNumber>
    </submittedName>
</protein>
<comment type="similarity">
    <text evidence="3">Belongs to the acetyltransferase family. RimJ subfamily.</text>
</comment>
<dbReference type="PANTHER" id="PTHR43792">
    <property type="entry name" value="GNAT FAMILY, PUTATIVE (AFU_ORTHOLOGUE AFUA_3G00765)-RELATED-RELATED"/>
    <property type="match status" value="1"/>
</dbReference>
<dbReference type="RefSeq" id="WP_377941755.1">
    <property type="nucleotide sequence ID" value="NZ_JBHUCX010000014.1"/>
</dbReference>
<evidence type="ECO:0000256" key="2">
    <source>
        <dbReference type="ARBA" id="ARBA00023315"/>
    </source>
</evidence>
<dbReference type="Proteomes" id="UP001597079">
    <property type="component" value="Unassembled WGS sequence"/>
</dbReference>
<dbReference type="InterPro" id="IPR016181">
    <property type="entry name" value="Acyl_CoA_acyltransferase"/>
</dbReference>
<proteinExistence type="inferred from homology"/>
<accession>A0ABW4JCI4</accession>
<evidence type="ECO:0000259" key="4">
    <source>
        <dbReference type="PROSITE" id="PS51186"/>
    </source>
</evidence>
<feature type="domain" description="N-acetyltransferase" evidence="4">
    <location>
        <begin position="22"/>
        <end position="180"/>
    </location>
</feature>
<dbReference type="EC" id="2.3.-.-" evidence="5"/>
<evidence type="ECO:0000313" key="5">
    <source>
        <dbReference type="EMBL" id="MFD1674056.1"/>
    </source>
</evidence>
<dbReference type="Pfam" id="PF13302">
    <property type="entry name" value="Acetyltransf_3"/>
    <property type="match status" value="1"/>
</dbReference>